<organism evidence="7 8">
    <name type="scientific">Mycobacterium paraintracellulare</name>
    <dbReference type="NCBI Taxonomy" id="1138383"/>
    <lineage>
        <taxon>Bacteria</taxon>
        <taxon>Bacillati</taxon>
        <taxon>Actinomycetota</taxon>
        <taxon>Actinomycetes</taxon>
        <taxon>Mycobacteriales</taxon>
        <taxon>Mycobacteriaceae</taxon>
        <taxon>Mycobacterium</taxon>
        <taxon>Mycobacterium avium complex (MAC)</taxon>
    </lineage>
</organism>
<proteinExistence type="predicted"/>
<dbReference type="Proteomes" id="UP000466578">
    <property type="component" value="Chromosome"/>
</dbReference>
<evidence type="ECO:0000256" key="5">
    <source>
        <dbReference type="ARBA" id="ARBA00023136"/>
    </source>
</evidence>
<protein>
    <recommendedName>
        <fullName evidence="9">Prokaryotic cytochrome C oxidase subunit IV family protein</fullName>
    </recommendedName>
</protein>
<name>A0ABM7KB09_9MYCO</name>
<keyword evidence="5 6" id="KW-0472">Membrane</keyword>
<evidence type="ECO:0000313" key="7">
    <source>
        <dbReference type="EMBL" id="BBY71320.1"/>
    </source>
</evidence>
<keyword evidence="4 6" id="KW-1133">Transmembrane helix</keyword>
<dbReference type="RefSeq" id="WP_041785451.1">
    <property type="nucleotide sequence ID" value="NC_016948.1"/>
</dbReference>
<dbReference type="InterPro" id="IPR005171">
    <property type="entry name" value="Cyt_c_oxidase_su4_prok"/>
</dbReference>
<reference evidence="7 8" key="1">
    <citation type="journal article" date="2019" name="Emerg. Microbes Infect.">
        <title>Comprehensive subspecies identification of 175 nontuberculous mycobacteria species based on 7547 genomic profiles.</title>
        <authorList>
            <person name="Matsumoto Y."/>
            <person name="Kinjo T."/>
            <person name="Motooka D."/>
            <person name="Nabeya D."/>
            <person name="Jung N."/>
            <person name="Uechi K."/>
            <person name="Horii T."/>
            <person name="Iida T."/>
            <person name="Fujita J."/>
            <person name="Nakamura S."/>
        </authorList>
    </citation>
    <scope>NUCLEOTIDE SEQUENCE [LARGE SCALE GENOMIC DNA]</scope>
    <source>
        <strain evidence="7 8">JCM 30622</strain>
    </source>
</reference>
<gene>
    <name evidence="7" type="ORF">MPRI_35070</name>
</gene>
<dbReference type="Pfam" id="PF03626">
    <property type="entry name" value="COX4_pro"/>
    <property type="match status" value="1"/>
</dbReference>
<feature type="transmembrane region" description="Helical" evidence="6">
    <location>
        <begin position="31"/>
        <end position="53"/>
    </location>
</feature>
<dbReference type="GeneID" id="45453900"/>
<evidence type="ECO:0000256" key="1">
    <source>
        <dbReference type="ARBA" id="ARBA00004651"/>
    </source>
</evidence>
<sequence length="87" mass="9408">MHRNLFLAWSALVVLTFGSFAVGIEQSDRLAAAATVVIIAAAMIKVRLIGLYFMDLRIAPRGLRFVFDAYVGLVFVGLTVLALPVGI</sequence>
<keyword evidence="3 6" id="KW-0812">Transmembrane</keyword>
<evidence type="ECO:0000256" key="4">
    <source>
        <dbReference type="ARBA" id="ARBA00022989"/>
    </source>
</evidence>
<evidence type="ECO:0008006" key="9">
    <source>
        <dbReference type="Google" id="ProtNLM"/>
    </source>
</evidence>
<feature type="transmembrane region" description="Helical" evidence="6">
    <location>
        <begin position="65"/>
        <end position="85"/>
    </location>
</feature>
<evidence type="ECO:0000256" key="6">
    <source>
        <dbReference type="SAM" id="Phobius"/>
    </source>
</evidence>
<evidence type="ECO:0000256" key="3">
    <source>
        <dbReference type="ARBA" id="ARBA00022692"/>
    </source>
</evidence>
<accession>A0ABM7KB09</accession>
<dbReference type="EMBL" id="AP022597">
    <property type="protein sequence ID" value="BBY71320.1"/>
    <property type="molecule type" value="Genomic_DNA"/>
</dbReference>
<keyword evidence="2" id="KW-1003">Cell membrane</keyword>
<evidence type="ECO:0000313" key="8">
    <source>
        <dbReference type="Proteomes" id="UP000466578"/>
    </source>
</evidence>
<keyword evidence="8" id="KW-1185">Reference proteome</keyword>
<evidence type="ECO:0000256" key="2">
    <source>
        <dbReference type="ARBA" id="ARBA00022475"/>
    </source>
</evidence>
<comment type="subcellular location">
    <subcellularLocation>
        <location evidence="1">Cell membrane</location>
        <topology evidence="1">Multi-pass membrane protein</topology>
    </subcellularLocation>
</comment>